<evidence type="ECO:0000313" key="2">
    <source>
        <dbReference type="Proteomes" id="UP000016426"/>
    </source>
</evidence>
<accession>A0ABN0N7J0</accession>
<dbReference type="RefSeq" id="WP_021476745.1">
    <property type="nucleotide sequence ID" value="NZ_AVPH01000212.1"/>
</dbReference>
<dbReference type="Proteomes" id="UP000016426">
    <property type="component" value="Unassembled WGS sequence"/>
</dbReference>
<sequence length="72" mass="8448">MEYLEHITRAGERWDTLAWEYYGDAALYGPIIDANPQLRILPTLAAGLKLRIPVLEEDVERLREEDLPPWKR</sequence>
<comment type="caution">
    <text evidence="1">The sequence shown here is derived from an EMBL/GenBank/DDBJ whole genome shotgun (WGS) entry which is preliminary data.</text>
</comment>
<gene>
    <name evidence="1" type="ORF">O166_06580</name>
</gene>
<dbReference type="InterPro" id="IPR008861">
    <property type="entry name" value="GpX-like"/>
</dbReference>
<proteinExistence type="predicted"/>
<dbReference type="Pfam" id="PF05489">
    <property type="entry name" value="Phage_tail_X"/>
    <property type="match status" value="1"/>
</dbReference>
<reference evidence="1 2" key="1">
    <citation type="journal article" date="2013" name="Genome Announc.">
        <title>Genome Sequence of the Pigment-Producing Bacterium Pseudogulbenkiania ferrooxidans, Isolated from Loktak Lake.</title>
        <authorList>
            <person name="Puranik S."/>
            <person name="Talkal R."/>
            <person name="Qureshi A."/>
            <person name="Khardenavis A."/>
            <person name="Kapley A."/>
            <person name="Purohit H.J."/>
        </authorList>
    </citation>
    <scope>NUCLEOTIDE SEQUENCE [LARGE SCALE GENOMIC DNA]</scope>
    <source>
        <strain evidence="1 2">EGD-HP2</strain>
    </source>
</reference>
<dbReference type="EMBL" id="AVPH01000212">
    <property type="protein sequence ID" value="ERE07145.1"/>
    <property type="molecule type" value="Genomic_DNA"/>
</dbReference>
<protein>
    <submittedName>
        <fullName evidence="1">Membrane protein</fullName>
    </submittedName>
</protein>
<name>A0ABN0N7J0_9NEIS</name>
<organism evidence="1 2">
    <name type="scientific">Pseudogulbenkiania ferrooxidans EGD-HP2</name>
    <dbReference type="NCBI Taxonomy" id="1388764"/>
    <lineage>
        <taxon>Bacteria</taxon>
        <taxon>Pseudomonadati</taxon>
        <taxon>Pseudomonadota</taxon>
        <taxon>Betaproteobacteria</taxon>
        <taxon>Neisseriales</taxon>
        <taxon>Chromobacteriaceae</taxon>
        <taxon>Pseudogulbenkiania</taxon>
    </lineage>
</organism>
<evidence type="ECO:0000313" key="1">
    <source>
        <dbReference type="EMBL" id="ERE07145.1"/>
    </source>
</evidence>
<keyword evidence="2" id="KW-1185">Reference proteome</keyword>